<keyword evidence="9" id="KW-1185">Reference proteome</keyword>
<dbReference type="Gene3D" id="1.20.1250.20">
    <property type="entry name" value="MFS general substrate transporter like domains"/>
    <property type="match status" value="1"/>
</dbReference>
<gene>
    <name evidence="8" type="ORF">HZH66_004481</name>
</gene>
<dbReference type="InterPro" id="IPR011701">
    <property type="entry name" value="MFS"/>
</dbReference>
<evidence type="ECO:0000256" key="2">
    <source>
        <dbReference type="ARBA" id="ARBA00022448"/>
    </source>
</evidence>
<feature type="transmembrane region" description="Helical" evidence="6">
    <location>
        <begin position="88"/>
        <end position="111"/>
    </location>
</feature>
<feature type="domain" description="Major facilitator superfamily (MFS) profile" evidence="7">
    <location>
        <begin position="1"/>
        <end position="142"/>
    </location>
</feature>
<dbReference type="Pfam" id="PF07690">
    <property type="entry name" value="MFS_1"/>
    <property type="match status" value="1"/>
</dbReference>
<keyword evidence="3 6" id="KW-0812">Transmembrane</keyword>
<dbReference type="Proteomes" id="UP000614350">
    <property type="component" value="Unassembled WGS sequence"/>
</dbReference>
<comment type="caution">
    <text evidence="8">The sequence shown here is derived from an EMBL/GenBank/DDBJ whole genome shotgun (WGS) entry which is preliminary data.</text>
</comment>
<evidence type="ECO:0000256" key="3">
    <source>
        <dbReference type="ARBA" id="ARBA00022692"/>
    </source>
</evidence>
<comment type="subcellular location">
    <subcellularLocation>
        <location evidence="1">Membrane</location>
        <topology evidence="1">Multi-pass membrane protein</topology>
    </subcellularLocation>
</comment>
<dbReference type="AlphaFoldDB" id="A0A834NE38"/>
<proteinExistence type="predicted"/>
<evidence type="ECO:0000256" key="4">
    <source>
        <dbReference type="ARBA" id="ARBA00022989"/>
    </source>
</evidence>
<dbReference type="GO" id="GO:0022857">
    <property type="term" value="F:transmembrane transporter activity"/>
    <property type="evidence" value="ECO:0007669"/>
    <property type="project" value="InterPro"/>
</dbReference>
<feature type="transmembrane region" description="Helical" evidence="6">
    <location>
        <begin position="6"/>
        <end position="26"/>
    </location>
</feature>
<protein>
    <recommendedName>
        <fullName evidence="7">Major facilitator superfamily (MFS) profile domain-containing protein</fullName>
    </recommendedName>
</protein>
<evidence type="ECO:0000313" key="8">
    <source>
        <dbReference type="EMBL" id="KAF7405575.1"/>
    </source>
</evidence>
<dbReference type="PANTHER" id="PTHR23511">
    <property type="entry name" value="SYNAPTIC VESICLE GLYCOPROTEIN 2"/>
    <property type="match status" value="1"/>
</dbReference>
<feature type="transmembrane region" description="Helical" evidence="6">
    <location>
        <begin position="31"/>
        <end position="50"/>
    </location>
</feature>
<keyword evidence="2" id="KW-0813">Transport</keyword>
<evidence type="ECO:0000313" key="9">
    <source>
        <dbReference type="Proteomes" id="UP000614350"/>
    </source>
</evidence>
<keyword evidence="4 6" id="KW-1133">Transmembrane helix</keyword>
<evidence type="ECO:0000256" key="1">
    <source>
        <dbReference type="ARBA" id="ARBA00004141"/>
    </source>
</evidence>
<evidence type="ECO:0000259" key="7">
    <source>
        <dbReference type="PROSITE" id="PS50850"/>
    </source>
</evidence>
<evidence type="ECO:0000256" key="6">
    <source>
        <dbReference type="SAM" id="Phobius"/>
    </source>
</evidence>
<dbReference type="InterPro" id="IPR036259">
    <property type="entry name" value="MFS_trans_sf"/>
</dbReference>
<dbReference type="PROSITE" id="PS50850">
    <property type="entry name" value="MFS"/>
    <property type="match status" value="1"/>
</dbReference>
<feature type="transmembrane region" description="Helical" evidence="6">
    <location>
        <begin position="117"/>
        <end position="137"/>
    </location>
</feature>
<dbReference type="EMBL" id="JACSEA010000003">
    <property type="protein sequence ID" value="KAF7405575.1"/>
    <property type="molecule type" value="Genomic_DNA"/>
</dbReference>
<dbReference type="PANTHER" id="PTHR23511:SF36">
    <property type="entry name" value="EG:BACR7A4.13 PROTEIN-RELATED"/>
    <property type="match status" value="1"/>
</dbReference>
<organism evidence="8 9">
    <name type="scientific">Vespula vulgaris</name>
    <name type="common">Yellow jacket</name>
    <name type="synonym">Wasp</name>
    <dbReference type="NCBI Taxonomy" id="7454"/>
    <lineage>
        <taxon>Eukaryota</taxon>
        <taxon>Metazoa</taxon>
        <taxon>Ecdysozoa</taxon>
        <taxon>Arthropoda</taxon>
        <taxon>Hexapoda</taxon>
        <taxon>Insecta</taxon>
        <taxon>Pterygota</taxon>
        <taxon>Neoptera</taxon>
        <taxon>Endopterygota</taxon>
        <taxon>Hymenoptera</taxon>
        <taxon>Apocrita</taxon>
        <taxon>Aculeata</taxon>
        <taxon>Vespoidea</taxon>
        <taxon>Vespidae</taxon>
        <taxon>Vespinae</taxon>
        <taxon>Vespula</taxon>
    </lineage>
</organism>
<feature type="transmembrane region" description="Helical" evidence="6">
    <location>
        <begin position="56"/>
        <end position="81"/>
    </location>
</feature>
<dbReference type="InterPro" id="IPR020846">
    <property type="entry name" value="MFS_dom"/>
</dbReference>
<accession>A0A834NE38</accession>
<dbReference type="GO" id="GO:0016020">
    <property type="term" value="C:membrane"/>
    <property type="evidence" value="ECO:0007669"/>
    <property type="project" value="UniProtKB-SubCell"/>
</dbReference>
<name>A0A834NE38_VESVU</name>
<dbReference type="SUPFAM" id="SSF103473">
    <property type="entry name" value="MFS general substrate transporter"/>
    <property type="match status" value="1"/>
</dbReference>
<sequence length="152" mass="16512">MYIDSTIVSIAAIVFLFIASMFVTLLGHKNLLYICYTVCISSLVTMTWSTSYMLTLVLTCLFVGIMMTTLNIVIGATVLLFPTSLRTMAVSLVMMTGRSGSLIGNVVFPVLLEYGCIAPIMTIACFPLLGIILAFFIPNNKNKSDKNVESGS</sequence>
<keyword evidence="5 6" id="KW-0472">Membrane</keyword>
<reference evidence="8" key="1">
    <citation type="journal article" date="2020" name="G3 (Bethesda)">
        <title>High-Quality Assemblies for Three Invasive Social Wasps from the &lt;i&gt;Vespula&lt;/i&gt; Genus.</title>
        <authorList>
            <person name="Harrop T.W.R."/>
            <person name="Guhlin J."/>
            <person name="McLaughlin G.M."/>
            <person name="Permina E."/>
            <person name="Stockwell P."/>
            <person name="Gilligan J."/>
            <person name="Le Lec M.F."/>
            <person name="Gruber M.A.M."/>
            <person name="Quinn O."/>
            <person name="Lovegrove M."/>
            <person name="Duncan E.J."/>
            <person name="Remnant E.J."/>
            <person name="Van Eeckhoven J."/>
            <person name="Graham B."/>
            <person name="Knapp R.A."/>
            <person name="Langford K.W."/>
            <person name="Kronenberg Z."/>
            <person name="Press M.O."/>
            <person name="Eacker S.M."/>
            <person name="Wilson-Rankin E.E."/>
            <person name="Purcell J."/>
            <person name="Lester P.J."/>
            <person name="Dearden P.K."/>
        </authorList>
    </citation>
    <scope>NUCLEOTIDE SEQUENCE</scope>
    <source>
        <strain evidence="8">Marl-1</strain>
    </source>
</reference>
<evidence type="ECO:0000256" key="5">
    <source>
        <dbReference type="ARBA" id="ARBA00023136"/>
    </source>
</evidence>